<accession>A0A381DHL9</accession>
<keyword evidence="1" id="KW-0969">Cilium</keyword>
<sequence length="122" mass="14044">MEIYDVASRQMDSSISLSQTQNSTKSVLFEKSDLSSSFNEELNQKRSLSNEEINKIADRLNKQMESLQTNIRFAYNEEISSLYVNVLEKNTGEVIRKIPTESMMKLSEHFKEIIGLLMDKKG</sequence>
<keyword evidence="1" id="KW-0282">Flagellum</keyword>
<dbReference type="EMBL" id="UFVD01000001">
    <property type="protein sequence ID" value="SUX10156.1"/>
    <property type="molecule type" value="Genomic_DNA"/>
</dbReference>
<keyword evidence="2" id="KW-1185">Reference proteome</keyword>
<keyword evidence="1" id="KW-0966">Cell projection</keyword>
<dbReference type="SUPFAM" id="SSF160214">
    <property type="entry name" value="FlaG-like"/>
    <property type="match status" value="1"/>
</dbReference>
<dbReference type="Gene3D" id="3.30.160.170">
    <property type="entry name" value="FlaG-like"/>
    <property type="match status" value="1"/>
</dbReference>
<dbReference type="PANTHER" id="PTHR37166:SF1">
    <property type="entry name" value="PROTEIN FLAG"/>
    <property type="match status" value="1"/>
</dbReference>
<dbReference type="STRING" id="32024.GCA_000788295_00369"/>
<dbReference type="InterPro" id="IPR005186">
    <property type="entry name" value="FlaG"/>
</dbReference>
<name>A0A381DHL9_9BACT</name>
<proteinExistence type="predicted"/>
<dbReference type="Pfam" id="PF03646">
    <property type="entry name" value="FlaG"/>
    <property type="match status" value="1"/>
</dbReference>
<dbReference type="RefSeq" id="WP_089182639.1">
    <property type="nucleotide sequence ID" value="NZ_CP043427.1"/>
</dbReference>
<evidence type="ECO:0000313" key="2">
    <source>
        <dbReference type="Proteomes" id="UP000254920"/>
    </source>
</evidence>
<dbReference type="Proteomes" id="UP000254920">
    <property type="component" value="Unassembled WGS sequence"/>
</dbReference>
<evidence type="ECO:0000313" key="1">
    <source>
        <dbReference type="EMBL" id="SUX10156.1"/>
    </source>
</evidence>
<dbReference type="InterPro" id="IPR035924">
    <property type="entry name" value="FlaG-like_sf"/>
</dbReference>
<protein>
    <submittedName>
        <fullName evidence="1">Flagellar protein FlaG</fullName>
    </submittedName>
</protein>
<dbReference type="PANTHER" id="PTHR37166">
    <property type="entry name" value="PROTEIN FLAG"/>
    <property type="match status" value="1"/>
</dbReference>
<dbReference type="GeneID" id="93090822"/>
<dbReference type="AlphaFoldDB" id="A0A381DHL9"/>
<gene>
    <name evidence="1" type="primary">yvyC</name>
    <name evidence="1" type="ORF">NCTC12475_00379</name>
</gene>
<organism evidence="1 2">
    <name type="scientific">Campylobacter sputorum subsp. sputorum</name>
    <dbReference type="NCBI Taxonomy" id="32024"/>
    <lineage>
        <taxon>Bacteria</taxon>
        <taxon>Pseudomonadati</taxon>
        <taxon>Campylobacterota</taxon>
        <taxon>Epsilonproteobacteria</taxon>
        <taxon>Campylobacterales</taxon>
        <taxon>Campylobacteraceae</taxon>
        <taxon>Campylobacter</taxon>
    </lineage>
</organism>
<reference evidence="1 2" key="1">
    <citation type="submission" date="2018-06" db="EMBL/GenBank/DDBJ databases">
        <authorList>
            <consortium name="Pathogen Informatics"/>
            <person name="Doyle S."/>
        </authorList>
    </citation>
    <scope>NUCLEOTIDE SEQUENCE [LARGE SCALE GENOMIC DNA]</scope>
    <source>
        <strain evidence="1 2">NCTC12475</strain>
    </source>
</reference>
<dbReference type="OrthoDB" id="5373092at2"/>